<dbReference type="InterPro" id="IPR029056">
    <property type="entry name" value="Ribokinase-like"/>
</dbReference>
<dbReference type="PANTHER" id="PTHR47098">
    <property type="entry name" value="PROTEIN MAK32"/>
    <property type="match status" value="1"/>
</dbReference>
<accession>A0ABR0KEX8</accession>
<feature type="domain" description="Carbohydrate kinase PfkB" evidence="1">
    <location>
        <begin position="179"/>
        <end position="310"/>
    </location>
</feature>
<dbReference type="Proteomes" id="UP001345013">
    <property type="component" value="Unassembled WGS sequence"/>
</dbReference>
<evidence type="ECO:0000259" key="1">
    <source>
        <dbReference type="Pfam" id="PF00294"/>
    </source>
</evidence>
<dbReference type="SUPFAM" id="SSF53613">
    <property type="entry name" value="Ribokinase-like"/>
    <property type="match status" value="1"/>
</dbReference>
<sequence length="352" mass="38329">MIHSHDSNGLRRFSRLSWRSKDALHFDAARDESQPMVTSFGLAVIDEIHFGDEHAVTGVLGGSGSYFTAGARIFCGGDDAKNVAWRVHAGEDFPLDVEAGLLKWQVDICIQKFKGHKSTRGLLVYFDGTFGPTSPDMQRDATELRHLITMRTDKPGRDETLIIWEPAPPSCLPGNLAACFEAARTVDVFSPNHIELLRLFGLGAETHDKRVLESLATAFLQSGIGREGNGLVVVRAGEHGSLSMKRGSPPCWQTPFYNGDSDVTGKVVDTTGAGNAFLGGLAVGLVRKKSLSEASRFGAVAASFTLEQIGLPVLDVGKHTEFWNGDTPTMRLDVLRSRERETDPSIELPTCY</sequence>
<name>A0ABR0KEX8_9EURO</name>
<protein>
    <recommendedName>
        <fullName evidence="1">Carbohydrate kinase PfkB domain-containing protein</fullName>
    </recommendedName>
</protein>
<dbReference type="Pfam" id="PF00294">
    <property type="entry name" value="PfkB"/>
    <property type="match status" value="1"/>
</dbReference>
<evidence type="ECO:0000313" key="3">
    <source>
        <dbReference type="Proteomes" id="UP001345013"/>
    </source>
</evidence>
<dbReference type="Gene3D" id="3.40.1190.20">
    <property type="match status" value="1"/>
</dbReference>
<dbReference type="InterPro" id="IPR011611">
    <property type="entry name" value="PfkB_dom"/>
</dbReference>
<evidence type="ECO:0000313" key="2">
    <source>
        <dbReference type="EMBL" id="KAK5094735.1"/>
    </source>
</evidence>
<dbReference type="EMBL" id="JAVRRG010000032">
    <property type="protein sequence ID" value="KAK5094735.1"/>
    <property type="molecule type" value="Genomic_DNA"/>
</dbReference>
<reference evidence="2 3" key="1">
    <citation type="submission" date="2023-08" db="EMBL/GenBank/DDBJ databases">
        <title>Black Yeasts Isolated from many extreme environments.</title>
        <authorList>
            <person name="Coleine C."/>
            <person name="Stajich J.E."/>
            <person name="Selbmann L."/>
        </authorList>
    </citation>
    <scope>NUCLEOTIDE SEQUENCE [LARGE SCALE GENOMIC DNA]</scope>
    <source>
        <strain evidence="2 3">CCFEE 5885</strain>
    </source>
</reference>
<dbReference type="PANTHER" id="PTHR47098:SF1">
    <property type="entry name" value="PFKB FAMILY CARBOHYDRATE KINASE SUPERFAMILY (AFU_ORTHOLOGUE AFUA_4G09500)"/>
    <property type="match status" value="1"/>
</dbReference>
<organism evidence="2 3">
    <name type="scientific">Lithohypha guttulata</name>
    <dbReference type="NCBI Taxonomy" id="1690604"/>
    <lineage>
        <taxon>Eukaryota</taxon>
        <taxon>Fungi</taxon>
        <taxon>Dikarya</taxon>
        <taxon>Ascomycota</taxon>
        <taxon>Pezizomycotina</taxon>
        <taxon>Eurotiomycetes</taxon>
        <taxon>Chaetothyriomycetidae</taxon>
        <taxon>Chaetothyriales</taxon>
        <taxon>Trichomeriaceae</taxon>
        <taxon>Lithohypha</taxon>
    </lineage>
</organism>
<comment type="caution">
    <text evidence="2">The sequence shown here is derived from an EMBL/GenBank/DDBJ whole genome shotgun (WGS) entry which is preliminary data.</text>
</comment>
<proteinExistence type="predicted"/>
<gene>
    <name evidence="2" type="ORF">LTR24_003435</name>
</gene>
<keyword evidence="3" id="KW-1185">Reference proteome</keyword>